<evidence type="ECO:0000256" key="11">
    <source>
        <dbReference type="PROSITE-ProRule" id="PRU00207"/>
    </source>
</evidence>
<dbReference type="GO" id="GO:0009898">
    <property type="term" value="C:cytoplasmic side of plasma membrane"/>
    <property type="evidence" value="ECO:0007669"/>
    <property type="project" value="TreeGrafter"/>
</dbReference>
<dbReference type="KEGG" id="aqu:100636620"/>
<dbReference type="InterPro" id="IPR012227">
    <property type="entry name" value="TNF_rcpt-assoc_TRAF_met"/>
</dbReference>
<accession>A0A1X7V0G2</accession>
<evidence type="ECO:0000313" key="15">
    <source>
        <dbReference type="Proteomes" id="UP000007879"/>
    </source>
</evidence>
<keyword evidence="7 11" id="KW-0863">Zinc-finger</keyword>
<dbReference type="Pfam" id="PF21355">
    <property type="entry name" value="TRAF-mep_MATH"/>
    <property type="match status" value="1"/>
</dbReference>
<evidence type="ECO:0000256" key="8">
    <source>
        <dbReference type="ARBA" id="ARBA00022833"/>
    </source>
</evidence>
<dbReference type="PROSITE" id="PS50144">
    <property type="entry name" value="MATH"/>
    <property type="match status" value="1"/>
</dbReference>
<feature type="zinc finger region" description="TRAF-type" evidence="11">
    <location>
        <begin position="156"/>
        <end position="203"/>
    </location>
</feature>
<dbReference type="PANTHER" id="PTHR10131:SF138">
    <property type="entry name" value="RE66324P"/>
    <property type="match status" value="1"/>
</dbReference>
<dbReference type="InterPro" id="IPR001293">
    <property type="entry name" value="Znf_TRAF"/>
</dbReference>
<dbReference type="STRING" id="400682.A0A1X7V0G2"/>
<evidence type="ECO:0000256" key="4">
    <source>
        <dbReference type="ARBA" id="ARBA00022703"/>
    </source>
</evidence>
<dbReference type="eggNOG" id="KOG0297">
    <property type="taxonomic scope" value="Eukaryota"/>
</dbReference>
<evidence type="ECO:0000256" key="3">
    <source>
        <dbReference type="ARBA" id="ARBA00022499"/>
    </source>
</evidence>
<dbReference type="OrthoDB" id="6499288at2759"/>
<dbReference type="AlphaFoldDB" id="A0A1X7V0G2"/>
<dbReference type="OMA" id="KNTHISF"/>
<feature type="domain" description="TRAF-type" evidence="13">
    <location>
        <begin position="156"/>
        <end position="203"/>
    </location>
</feature>
<name>A0A1X7V0G2_AMPQE</name>
<dbReference type="Gene3D" id="2.60.210.10">
    <property type="entry name" value="Apoptosis, Tumor Necrosis Factor Receptor Associated Protein 2, Chain A"/>
    <property type="match status" value="1"/>
</dbReference>
<dbReference type="PANTHER" id="PTHR10131">
    <property type="entry name" value="TNF RECEPTOR ASSOCIATED FACTOR"/>
    <property type="match status" value="1"/>
</dbReference>
<evidence type="ECO:0000313" key="14">
    <source>
        <dbReference type="EnsemblMetazoa" id="Aqu2.1.33441_001"/>
    </source>
</evidence>
<keyword evidence="2" id="KW-0963">Cytoplasm</keyword>
<evidence type="ECO:0000256" key="7">
    <source>
        <dbReference type="ARBA" id="ARBA00022771"/>
    </source>
</evidence>
<keyword evidence="3" id="KW-1017">Isopeptide bond</keyword>
<evidence type="ECO:0000256" key="10">
    <source>
        <dbReference type="ARBA" id="ARBA00023054"/>
    </source>
</evidence>
<dbReference type="GO" id="GO:0005164">
    <property type="term" value="F:tumor necrosis factor receptor binding"/>
    <property type="evidence" value="ECO:0007669"/>
    <property type="project" value="TreeGrafter"/>
</dbReference>
<comment type="subcellular location">
    <subcellularLocation>
        <location evidence="1">Cytoplasm</location>
    </subcellularLocation>
</comment>
<dbReference type="GO" id="GO:0006915">
    <property type="term" value="P:apoptotic process"/>
    <property type="evidence" value="ECO:0007669"/>
    <property type="project" value="UniProtKB-KW"/>
</dbReference>
<evidence type="ECO:0000259" key="12">
    <source>
        <dbReference type="PROSITE" id="PS50144"/>
    </source>
</evidence>
<dbReference type="EnsemblMetazoa" id="Aqu2.1.33441_001">
    <property type="protein sequence ID" value="Aqu2.1.33441_001"/>
    <property type="gene ID" value="Aqu2.1.33441"/>
</dbReference>
<organism evidence="14">
    <name type="scientific">Amphimedon queenslandica</name>
    <name type="common">Sponge</name>
    <dbReference type="NCBI Taxonomy" id="400682"/>
    <lineage>
        <taxon>Eukaryota</taxon>
        <taxon>Metazoa</taxon>
        <taxon>Porifera</taxon>
        <taxon>Demospongiae</taxon>
        <taxon>Heteroscleromorpha</taxon>
        <taxon>Haplosclerida</taxon>
        <taxon>Niphatidae</taxon>
        <taxon>Amphimedon</taxon>
    </lineage>
</organism>
<dbReference type="SMART" id="SM00061">
    <property type="entry name" value="MATH"/>
    <property type="match status" value="1"/>
</dbReference>
<dbReference type="PROSITE" id="PS50145">
    <property type="entry name" value="ZF_TRAF"/>
    <property type="match status" value="2"/>
</dbReference>
<dbReference type="Proteomes" id="UP000007879">
    <property type="component" value="Unassembled WGS sequence"/>
</dbReference>
<feature type="domain" description="TRAF-type" evidence="13">
    <location>
        <begin position="102"/>
        <end position="154"/>
    </location>
</feature>
<evidence type="ECO:0000256" key="9">
    <source>
        <dbReference type="ARBA" id="ARBA00022843"/>
    </source>
</evidence>
<reference evidence="15" key="1">
    <citation type="journal article" date="2010" name="Nature">
        <title>The Amphimedon queenslandica genome and the evolution of animal complexity.</title>
        <authorList>
            <person name="Srivastava M."/>
            <person name="Simakov O."/>
            <person name="Chapman J."/>
            <person name="Fahey B."/>
            <person name="Gauthier M.E."/>
            <person name="Mitros T."/>
            <person name="Richards G.S."/>
            <person name="Conaco C."/>
            <person name="Dacre M."/>
            <person name="Hellsten U."/>
            <person name="Larroux C."/>
            <person name="Putnam N.H."/>
            <person name="Stanke M."/>
            <person name="Adamska M."/>
            <person name="Darling A."/>
            <person name="Degnan S.M."/>
            <person name="Oakley T.H."/>
            <person name="Plachetzki D.C."/>
            <person name="Zhai Y."/>
            <person name="Adamski M."/>
            <person name="Calcino A."/>
            <person name="Cummins S.F."/>
            <person name="Goodstein D.M."/>
            <person name="Harris C."/>
            <person name="Jackson D.J."/>
            <person name="Leys S.P."/>
            <person name="Shu S."/>
            <person name="Woodcroft B.J."/>
            <person name="Vervoort M."/>
            <person name="Kosik K.S."/>
            <person name="Manning G."/>
            <person name="Degnan B.M."/>
            <person name="Rokhsar D.S."/>
        </authorList>
    </citation>
    <scope>NUCLEOTIDE SEQUENCE [LARGE SCALE GENOMIC DNA]</scope>
</reference>
<sequence length="480" mass="54712">MEGKEKLNVPHFLPMICCNCGYPVTDPARQTTCGCRMCPECFSSLLERTDTELYYCKRCDQYSHINDLFKDRAVNNELERTSFPCFNHSCPWFGSNVEYKDHISTCSYAIITCPHIGCGQKLLRDEMSGHIETCIHAPTVCRFCKVSLPLSKLEDHFATDCPEYIIPCSLGCGTKVPRRILGEHLSDSCLLQERECRFTKYGCHRKDTLELLIKHYKDDAGYHVGLLEKSFSSLKHQDALKEDILDEAEDRVLKLQDALKEEILDEAQDRILKLIREGFASHVHKFEKSLETFCDGLLKAEMKLSELQDSYSELSFIFQAHQATSFNGQFVWKIPEVARRRQDSRTGKTGSLYSAPFHTSRFGYKLCLRLYLNGDGSGKNTHISFFLTVMRGEYDALLPWPFSQMVTLMLLDQSGSSNHIVQCFKPDPSSSSFWKPKSDVNVASGCPRFAPTGVFDDIRYLKDDAMFFKVIIDVATVAQP</sequence>
<dbReference type="GO" id="GO:0005737">
    <property type="term" value="C:cytoplasm"/>
    <property type="evidence" value="ECO:0007669"/>
    <property type="project" value="UniProtKB-SubCell"/>
</dbReference>
<feature type="domain" description="MATH" evidence="12">
    <location>
        <begin position="327"/>
        <end position="472"/>
    </location>
</feature>
<evidence type="ECO:0000256" key="2">
    <source>
        <dbReference type="ARBA" id="ARBA00022490"/>
    </source>
</evidence>
<dbReference type="GO" id="GO:0043122">
    <property type="term" value="P:regulation of canonical NF-kappaB signal transduction"/>
    <property type="evidence" value="ECO:0007669"/>
    <property type="project" value="TreeGrafter"/>
</dbReference>
<dbReference type="GO" id="GO:0042981">
    <property type="term" value="P:regulation of apoptotic process"/>
    <property type="evidence" value="ECO:0007669"/>
    <property type="project" value="InterPro"/>
</dbReference>
<keyword evidence="9" id="KW-0832">Ubl conjugation</keyword>
<proteinExistence type="predicted"/>
<dbReference type="InterPro" id="IPR049342">
    <property type="entry name" value="TRAF1-6_MATH_dom"/>
</dbReference>
<protein>
    <recommendedName>
        <fullName evidence="16">TNF receptor-associated factor</fullName>
    </recommendedName>
</protein>
<evidence type="ECO:0000256" key="5">
    <source>
        <dbReference type="ARBA" id="ARBA00022723"/>
    </source>
</evidence>
<keyword evidence="6" id="KW-0677">Repeat</keyword>
<keyword evidence="15" id="KW-1185">Reference proteome</keyword>
<keyword evidence="10" id="KW-0175">Coiled coil</keyword>
<gene>
    <name evidence="14" type="primary">100636620</name>
</gene>
<feature type="zinc finger region" description="TRAF-type" evidence="11">
    <location>
        <begin position="102"/>
        <end position="154"/>
    </location>
</feature>
<evidence type="ECO:0000256" key="1">
    <source>
        <dbReference type="ARBA" id="ARBA00004496"/>
    </source>
</evidence>
<dbReference type="InterPro" id="IPR013083">
    <property type="entry name" value="Znf_RING/FYVE/PHD"/>
</dbReference>
<reference evidence="14" key="2">
    <citation type="submission" date="2017-05" db="UniProtKB">
        <authorList>
            <consortium name="EnsemblMetazoa"/>
        </authorList>
    </citation>
    <scope>IDENTIFICATION</scope>
</reference>
<dbReference type="EnsemblMetazoa" id="XM_003386137.2">
    <property type="protein sequence ID" value="XP_003386185.1"/>
    <property type="gene ID" value="LOC100636620"/>
</dbReference>
<evidence type="ECO:0008006" key="16">
    <source>
        <dbReference type="Google" id="ProtNLM"/>
    </source>
</evidence>
<dbReference type="InParanoid" id="A0A1X7V0G2"/>
<dbReference type="Gene3D" id="3.30.40.10">
    <property type="entry name" value="Zinc/RING finger domain, C3HC4 (zinc finger)"/>
    <property type="match status" value="3"/>
</dbReference>
<keyword evidence="5 11" id="KW-0479">Metal-binding</keyword>
<dbReference type="FunFam" id="2.60.210.10:FF:000001">
    <property type="entry name" value="TNF receptor-associated factor"/>
    <property type="match status" value="1"/>
</dbReference>
<dbReference type="InterPro" id="IPR008974">
    <property type="entry name" value="TRAF-like"/>
</dbReference>
<dbReference type="GO" id="GO:0008270">
    <property type="term" value="F:zinc ion binding"/>
    <property type="evidence" value="ECO:0007669"/>
    <property type="project" value="UniProtKB-KW"/>
</dbReference>
<dbReference type="SUPFAM" id="SSF49599">
    <property type="entry name" value="TRAF domain-like"/>
    <property type="match status" value="3"/>
</dbReference>
<evidence type="ECO:0000256" key="6">
    <source>
        <dbReference type="ARBA" id="ARBA00022737"/>
    </source>
</evidence>
<keyword evidence="4" id="KW-0053">Apoptosis</keyword>
<evidence type="ECO:0000259" key="13">
    <source>
        <dbReference type="PROSITE" id="PS50145"/>
    </source>
</evidence>
<dbReference type="InterPro" id="IPR002083">
    <property type="entry name" value="MATH/TRAF_dom"/>
</dbReference>
<keyword evidence="8 11" id="KW-0862">Zinc</keyword>
<dbReference type="Pfam" id="PF02176">
    <property type="entry name" value="zf-TRAF"/>
    <property type="match status" value="2"/>
</dbReference>
<dbReference type="GO" id="GO:0007165">
    <property type="term" value="P:signal transduction"/>
    <property type="evidence" value="ECO:0007669"/>
    <property type="project" value="InterPro"/>
</dbReference>
<dbReference type="PIRSF" id="PIRSF015614">
    <property type="entry name" value="TRAF"/>
    <property type="match status" value="1"/>
</dbReference>